<feature type="compositionally biased region" description="Basic and acidic residues" evidence="1">
    <location>
        <begin position="678"/>
        <end position="691"/>
    </location>
</feature>
<organism evidence="3 4">
    <name type="scientific">Ophiocordyceps sinensis (strain Co18 / CGMCC 3.14243)</name>
    <name type="common">Yarsagumba caterpillar fungus</name>
    <name type="synonym">Hirsutella sinensis</name>
    <dbReference type="NCBI Taxonomy" id="911162"/>
    <lineage>
        <taxon>Eukaryota</taxon>
        <taxon>Fungi</taxon>
        <taxon>Dikarya</taxon>
        <taxon>Ascomycota</taxon>
        <taxon>Pezizomycotina</taxon>
        <taxon>Sordariomycetes</taxon>
        <taxon>Hypocreomycetidae</taxon>
        <taxon>Hypocreales</taxon>
        <taxon>Ophiocordycipitaceae</taxon>
        <taxon>Ophiocordyceps</taxon>
    </lineage>
</organism>
<dbReference type="Gene3D" id="1.10.510.10">
    <property type="entry name" value="Transferase(Phosphotransferase) domain 1"/>
    <property type="match status" value="1"/>
</dbReference>
<dbReference type="CDD" id="cd06503">
    <property type="entry name" value="ATP-synt_Fo_b"/>
    <property type="match status" value="2"/>
</dbReference>
<keyword evidence="3" id="KW-0418">Kinase</keyword>
<dbReference type="PANTHER" id="PTHR37171:SF1">
    <property type="entry name" value="SERINE_THREONINE-PROTEIN KINASE YRZF-RELATED"/>
    <property type="match status" value="1"/>
</dbReference>
<dbReference type="SUPFAM" id="SSF56112">
    <property type="entry name" value="Protein kinase-like (PK-like)"/>
    <property type="match status" value="1"/>
</dbReference>
<sequence length="969" mass="109113">MDDLASLQELRALLDEAERGRLQERQRAEESDRARQEADRARQEADRARQEADRARQEADRARQEADRARQEADRARQEADRARQEADRARQEADRARQEADRARQEADRARQEADRARQEADRARQEADRARQEADRARQEADRARQEADRARQEADRARQEAERGRLQERQRAEEADRARQEADRARDEAQQRAEKSEQHTRPTTLEEYITTCHVSVFSEFRVQTDPELTTKGTITSPRHKWCPTVLKPWTDLVDKQRAIFGALYETFGPETRAFESRSFLVGLGARISGRVIGDEKALEYFLHNSVEDPVRAVLEKLRQVDEVRSLFQLGHGVVFDNHPHAISDVSPEVVDSEAPATPPSTPGPLGIEPGPHGIDMNQLRPDQICIYRAEGPDGSPAGRTMLFISEYKPPHKLTAPHLRLGLKPMSIYRDVVNRKQIPTSLDENALFQYHAERLTASAITQTYHYMVEGGLEFGLLTTGEIIVFLRIDWNDPGTLLYHLAEPAAEVLAHPDHFLTCTAVGQYLALSLLALGSSGHRRLHNQAERQRATAKLKTWAEDFDATLHSIPVDQRRAPMSSPGYVPVTYVGVDRSPYLMRGKKKQIIWDEPVKEKPLRDSEDSSDDESTPPPPDTPCPGEARRSRRIRAREQGSGAGGGAGAADGKKHAKDGTGRGPADGQHHTQDDSGTRPAEEQHCTQKCLLGLVRGHLLDPACPNVALHRVQDGGRGRGRLTKHSRGRHPIDHSQFLDLLHKQLKASLDDGIIPLHMGGARGVLFKVTLLAYGYTFISKGTVRAFIKDLEYEAAIYERLQSLQGVGVPVFLGAVDLRPMNKIYYYDHRVYVVHMTFLSWGGRQIDSSDSSRQEVKQKAAQTLRAIHEAGVAHRDVRKPNMLFNDEVDGVMMIDFERSMMLNPALPPLAQVMANQQGRQPETKERGKSSLVVSCRSKMSQGQDEDIRMLGGMFYQPKDV</sequence>
<dbReference type="PANTHER" id="PTHR37171">
    <property type="entry name" value="SERINE/THREONINE-PROTEIN KINASE YRZF-RELATED"/>
    <property type="match status" value="1"/>
</dbReference>
<accession>T5AFC6</accession>
<dbReference type="AlphaFoldDB" id="T5AFC6"/>
<feature type="region of interest" description="Disordered" evidence="1">
    <location>
        <begin position="15"/>
        <end position="209"/>
    </location>
</feature>
<reference evidence="3 4" key="1">
    <citation type="journal article" date="2013" name="Chin. Sci. Bull.">
        <title>Genome survey uncovers the secrets of sex and lifestyle in caterpillar fungus.</title>
        <authorList>
            <person name="Hu X."/>
            <person name="Zhang Y."/>
            <person name="Xiao G."/>
            <person name="Zheng P."/>
            <person name="Xia Y."/>
            <person name="Zhang X."/>
            <person name="St Leger R.J."/>
            <person name="Liu X."/>
            <person name="Wang C."/>
        </authorList>
    </citation>
    <scope>NUCLEOTIDE SEQUENCE [LARGE SCALE GENOMIC DNA]</scope>
    <source>
        <strain evidence="4">Co18 / CGMCC 3.14243</strain>
        <tissue evidence="3">Fruit-body</tissue>
    </source>
</reference>
<evidence type="ECO:0000256" key="1">
    <source>
        <dbReference type="SAM" id="MobiDB-lite"/>
    </source>
</evidence>
<protein>
    <submittedName>
        <fullName evidence="3">Protein kinase-like domain protein</fullName>
    </submittedName>
</protein>
<evidence type="ECO:0000259" key="2">
    <source>
        <dbReference type="PROSITE" id="PS50011"/>
    </source>
</evidence>
<feature type="compositionally biased region" description="Basic and acidic residues" evidence="1">
    <location>
        <begin position="15"/>
        <end position="203"/>
    </location>
</feature>
<gene>
    <name evidence="3" type="ORF">OCS_03733</name>
</gene>
<evidence type="ECO:0000313" key="3">
    <source>
        <dbReference type="EMBL" id="EQL00548.1"/>
    </source>
</evidence>
<evidence type="ECO:0000313" key="4">
    <source>
        <dbReference type="Proteomes" id="UP000019374"/>
    </source>
</evidence>
<feature type="domain" description="Protein kinase" evidence="2">
    <location>
        <begin position="761"/>
        <end position="969"/>
    </location>
</feature>
<name>T5AFC6_OPHSC</name>
<dbReference type="GO" id="GO:0005524">
    <property type="term" value="F:ATP binding"/>
    <property type="evidence" value="ECO:0007669"/>
    <property type="project" value="InterPro"/>
</dbReference>
<feature type="compositionally biased region" description="Basic and acidic residues" evidence="1">
    <location>
        <begin position="608"/>
        <end position="619"/>
    </location>
</feature>
<dbReference type="InterPro" id="IPR000719">
    <property type="entry name" value="Prot_kinase_dom"/>
</dbReference>
<feature type="compositionally biased region" description="Basic and acidic residues" evidence="1">
    <location>
        <begin position="662"/>
        <end position="671"/>
    </location>
</feature>
<dbReference type="OrthoDB" id="8905873at2759"/>
<dbReference type="Proteomes" id="UP000019374">
    <property type="component" value="Unassembled WGS sequence"/>
</dbReference>
<dbReference type="InterPro" id="IPR011009">
    <property type="entry name" value="Kinase-like_dom_sf"/>
</dbReference>
<proteinExistence type="predicted"/>
<dbReference type="GO" id="GO:0004672">
    <property type="term" value="F:protein kinase activity"/>
    <property type="evidence" value="ECO:0007669"/>
    <property type="project" value="InterPro"/>
</dbReference>
<feature type="region of interest" description="Disordered" evidence="1">
    <location>
        <begin position="608"/>
        <end position="691"/>
    </location>
</feature>
<dbReference type="eggNOG" id="KOG3592">
    <property type="taxonomic scope" value="Eukaryota"/>
</dbReference>
<keyword evidence="3" id="KW-0808">Transferase</keyword>
<dbReference type="InterPro" id="IPR052396">
    <property type="entry name" value="Meiotic_Drive_Suppr_Kinase"/>
</dbReference>
<dbReference type="Gene3D" id="1.20.120.330">
    <property type="entry name" value="Nucleotidyltransferases domain 2"/>
    <property type="match status" value="1"/>
</dbReference>
<dbReference type="PROSITE" id="PS50011">
    <property type="entry name" value="PROTEIN_KINASE_DOM"/>
    <property type="match status" value="1"/>
</dbReference>
<dbReference type="EMBL" id="KE652777">
    <property type="protein sequence ID" value="EQL00548.1"/>
    <property type="molecule type" value="Genomic_DNA"/>
</dbReference>
<dbReference type="HOGENOM" id="CLU_010672_2_0_1"/>